<evidence type="ECO:0000256" key="10">
    <source>
        <dbReference type="ARBA" id="ARBA00029409"/>
    </source>
</evidence>
<evidence type="ECO:0000256" key="8">
    <source>
        <dbReference type="ARBA" id="ARBA00022840"/>
    </source>
</evidence>
<comment type="function">
    <text evidence="10">Catalyzes the transfer of pyrophosphate from adenosine triphosphate (ATP) to 6-hydroxymethyl-7,8-dihydropterin, an enzymatic step in folate biosynthesis pathway.</text>
</comment>
<proteinExistence type="inferred from homology"/>
<keyword evidence="5 14" id="KW-0808">Transferase</keyword>
<dbReference type="InterPro" id="IPR000550">
    <property type="entry name" value="Hppk"/>
</dbReference>
<comment type="caution">
    <text evidence="14">The sequence shown here is derived from an EMBL/GenBank/DDBJ whole genome shotgun (WGS) entry which is preliminary data.</text>
</comment>
<evidence type="ECO:0000256" key="3">
    <source>
        <dbReference type="ARBA" id="ARBA00013253"/>
    </source>
</evidence>
<accession>A0ABW9Y392</accession>
<keyword evidence="9" id="KW-0289">Folate biosynthesis</keyword>
<dbReference type="EC" id="2.7.6.3" evidence="3"/>
<evidence type="ECO:0000313" key="14">
    <source>
        <dbReference type="EMBL" id="NBE06843.1"/>
    </source>
</evidence>
<dbReference type="CDD" id="cd00483">
    <property type="entry name" value="HPPK"/>
    <property type="match status" value="1"/>
</dbReference>
<evidence type="ECO:0000259" key="13">
    <source>
        <dbReference type="Pfam" id="PF01288"/>
    </source>
</evidence>
<dbReference type="SUPFAM" id="SSF55083">
    <property type="entry name" value="6-hydroxymethyl-7,8-dihydropterin pyrophosphokinase, HPPK"/>
    <property type="match status" value="1"/>
</dbReference>
<evidence type="ECO:0000256" key="1">
    <source>
        <dbReference type="ARBA" id="ARBA00005051"/>
    </source>
</evidence>
<comment type="similarity">
    <text evidence="2">Belongs to the HPPK family.</text>
</comment>
<keyword evidence="8" id="KW-0067">ATP-binding</keyword>
<feature type="domain" description="7,8-dihydro-6-hydroxymethylpterin-pyrophosphokinase" evidence="13">
    <location>
        <begin position="10"/>
        <end position="161"/>
    </location>
</feature>
<keyword evidence="7" id="KW-0418">Kinase</keyword>
<dbReference type="NCBIfam" id="TIGR01498">
    <property type="entry name" value="folK"/>
    <property type="match status" value="1"/>
</dbReference>
<evidence type="ECO:0000313" key="15">
    <source>
        <dbReference type="Proteomes" id="UP001517376"/>
    </source>
</evidence>
<protein>
    <recommendedName>
        <fullName evidence="4">2-amino-4-hydroxy-6-hydroxymethyldihydropteridine pyrophosphokinase</fullName>
        <ecNumber evidence="3">2.7.6.3</ecNumber>
    </recommendedName>
    <alternativeName>
        <fullName evidence="11">6-hydroxymethyl-7,8-dihydropterin pyrophosphokinase</fullName>
    </alternativeName>
    <alternativeName>
        <fullName evidence="12">7,8-dihydro-6-hydroxymethylpterin-pyrophosphokinase</fullName>
    </alternativeName>
</protein>
<dbReference type="Proteomes" id="UP001517376">
    <property type="component" value="Unassembled WGS sequence"/>
</dbReference>
<dbReference type="Pfam" id="PF01288">
    <property type="entry name" value="HPPK"/>
    <property type="match status" value="1"/>
</dbReference>
<evidence type="ECO:0000256" key="5">
    <source>
        <dbReference type="ARBA" id="ARBA00022679"/>
    </source>
</evidence>
<reference evidence="15" key="1">
    <citation type="submission" date="2020-01" db="EMBL/GenBank/DDBJ databases">
        <title>Sphingomonas sp. strain CSW-10.</title>
        <authorList>
            <person name="Chen W.-M."/>
        </authorList>
    </citation>
    <scope>NUCLEOTIDE SEQUENCE [LARGE SCALE GENOMIC DNA]</scope>
    <source>
        <strain evidence="15">CCP-1</strain>
    </source>
</reference>
<evidence type="ECO:0000256" key="7">
    <source>
        <dbReference type="ARBA" id="ARBA00022777"/>
    </source>
</evidence>
<name>A0ABW9Y392_9RHOB</name>
<dbReference type="PANTHER" id="PTHR43071:SF1">
    <property type="entry name" value="2-AMINO-4-HYDROXY-6-HYDROXYMETHYLDIHYDROPTERIDINE PYROPHOSPHOKINASE"/>
    <property type="match status" value="1"/>
</dbReference>
<evidence type="ECO:0000256" key="6">
    <source>
        <dbReference type="ARBA" id="ARBA00022741"/>
    </source>
</evidence>
<dbReference type="PANTHER" id="PTHR43071">
    <property type="entry name" value="2-AMINO-4-HYDROXY-6-HYDROXYMETHYLDIHYDROPTERIDINE PYROPHOSPHOKINASE"/>
    <property type="match status" value="1"/>
</dbReference>
<dbReference type="RefSeq" id="WP_161765807.1">
    <property type="nucleotide sequence ID" value="NZ_JAAATW010000001.1"/>
</dbReference>
<dbReference type="InterPro" id="IPR035907">
    <property type="entry name" value="Hppk_sf"/>
</dbReference>
<evidence type="ECO:0000256" key="2">
    <source>
        <dbReference type="ARBA" id="ARBA00005810"/>
    </source>
</evidence>
<gene>
    <name evidence="14" type="primary">folK</name>
    <name evidence="14" type="ORF">GU920_04805</name>
</gene>
<dbReference type="GO" id="GO:0003848">
    <property type="term" value="F:2-amino-4-hydroxy-6-hydroxymethyldihydropteridine diphosphokinase activity"/>
    <property type="evidence" value="ECO:0007669"/>
    <property type="project" value="UniProtKB-EC"/>
</dbReference>
<evidence type="ECO:0000256" key="12">
    <source>
        <dbReference type="ARBA" id="ARBA00033413"/>
    </source>
</evidence>
<evidence type="ECO:0000256" key="11">
    <source>
        <dbReference type="ARBA" id="ARBA00029766"/>
    </source>
</evidence>
<evidence type="ECO:0000256" key="9">
    <source>
        <dbReference type="ARBA" id="ARBA00022909"/>
    </source>
</evidence>
<sequence>MPGTGDCMLIALGANLPHDDQSPLQTLRLALRDLTDAFGTPQTSRIYETPCFPAGAGPDYVNAAIAAPLPGDLTPDQVLARLHAIEERYGRRRETRWGMRTLDLDLVAFGTAVLPDRATWQHWADLPADDQRRLAPDQLILPHPRLQDRAFVLVPLCDVAPNWVHPVTGRSIAQMTAALPAADRAEPRPLPAGFSACQ</sequence>
<keyword evidence="15" id="KW-1185">Reference proteome</keyword>
<comment type="pathway">
    <text evidence="1">Cofactor biosynthesis; tetrahydrofolate biosynthesis; 2-amino-4-hydroxy-6-hydroxymethyl-7,8-dihydropteridine diphosphate from 7,8-dihydroneopterin triphosphate: step 4/4.</text>
</comment>
<dbReference type="EMBL" id="JAAATW010000001">
    <property type="protein sequence ID" value="NBE06843.1"/>
    <property type="molecule type" value="Genomic_DNA"/>
</dbReference>
<evidence type="ECO:0000256" key="4">
    <source>
        <dbReference type="ARBA" id="ARBA00016218"/>
    </source>
</evidence>
<dbReference type="Gene3D" id="3.30.70.560">
    <property type="entry name" value="7,8-Dihydro-6-hydroxymethylpterin-pyrophosphokinase HPPK"/>
    <property type="match status" value="1"/>
</dbReference>
<keyword evidence="6" id="KW-0547">Nucleotide-binding</keyword>
<organism evidence="14 15">
    <name type="scientific">Paragemmobacter ruber</name>
    <dbReference type="NCBI Taxonomy" id="1985673"/>
    <lineage>
        <taxon>Bacteria</taxon>
        <taxon>Pseudomonadati</taxon>
        <taxon>Pseudomonadota</taxon>
        <taxon>Alphaproteobacteria</taxon>
        <taxon>Rhodobacterales</taxon>
        <taxon>Paracoccaceae</taxon>
        <taxon>Paragemmobacter</taxon>
    </lineage>
</organism>